<name>A0A160P4H5_STRLU</name>
<gene>
    <name evidence="2" type="ORF">SLA_4629</name>
</gene>
<evidence type="ECO:0000256" key="1">
    <source>
        <dbReference type="SAM" id="MobiDB-lite"/>
    </source>
</evidence>
<sequence length="60" mass="5815">MHPVEPALGGQCLDVPPGGDGGDPEQPGQVGDTGRAALAHQAQKSGVSFGSTLAHGAVSP</sequence>
<feature type="region of interest" description="Disordered" evidence="1">
    <location>
        <begin position="1"/>
        <end position="60"/>
    </location>
</feature>
<evidence type="ECO:0000313" key="2">
    <source>
        <dbReference type="EMBL" id="BAU85513.1"/>
    </source>
</evidence>
<dbReference type="GO" id="GO:0016740">
    <property type="term" value="F:transferase activity"/>
    <property type="evidence" value="ECO:0007669"/>
    <property type="project" value="UniProtKB-KW"/>
</dbReference>
<evidence type="ECO:0000313" key="3">
    <source>
        <dbReference type="Proteomes" id="UP000217676"/>
    </source>
</evidence>
<dbReference type="EMBL" id="AP017424">
    <property type="protein sequence ID" value="BAU85513.1"/>
    <property type="molecule type" value="Genomic_DNA"/>
</dbReference>
<accession>A0A160P4H5</accession>
<keyword evidence="2" id="KW-0670">Pyruvate</keyword>
<organism evidence="2 3">
    <name type="scientific">Streptomyces laurentii</name>
    <dbReference type="NCBI Taxonomy" id="39478"/>
    <lineage>
        <taxon>Bacteria</taxon>
        <taxon>Bacillati</taxon>
        <taxon>Actinomycetota</taxon>
        <taxon>Actinomycetes</taxon>
        <taxon>Kitasatosporales</taxon>
        <taxon>Streptomycetaceae</taxon>
        <taxon>Streptomyces</taxon>
    </lineage>
</organism>
<reference evidence="2 3" key="1">
    <citation type="journal article" date="2016" name="Genome Announc.">
        <title>Complete Genome Sequence of Thiostrepton-Producing Streptomyces laurentii ATCC 31255.</title>
        <authorList>
            <person name="Doi K."/>
            <person name="Fujino Y."/>
            <person name="Nagayoshi Y."/>
            <person name="Ohshima T."/>
            <person name="Ogata S."/>
        </authorList>
    </citation>
    <scope>NUCLEOTIDE SEQUENCE [LARGE SCALE GENOMIC DNA]</scope>
    <source>
        <strain evidence="2 3">ATCC 31255</strain>
    </source>
</reference>
<proteinExistence type="predicted"/>
<dbReference type="KEGG" id="slau:SLA_4629"/>
<feature type="compositionally biased region" description="Polar residues" evidence="1">
    <location>
        <begin position="42"/>
        <end position="51"/>
    </location>
</feature>
<dbReference type="AlphaFoldDB" id="A0A160P4H5"/>
<keyword evidence="2" id="KW-0808">Transferase</keyword>
<keyword evidence="3" id="KW-1185">Reference proteome</keyword>
<protein>
    <submittedName>
        <fullName evidence="2">Pyruvate carboxyltransferase</fullName>
    </submittedName>
</protein>
<dbReference type="Proteomes" id="UP000217676">
    <property type="component" value="Chromosome"/>
</dbReference>